<evidence type="ECO:0000256" key="4">
    <source>
        <dbReference type="ARBA" id="ARBA00022833"/>
    </source>
</evidence>
<evidence type="ECO:0000256" key="7">
    <source>
        <dbReference type="PIRSR" id="PIRSR601765-1"/>
    </source>
</evidence>
<evidence type="ECO:0000313" key="9">
    <source>
        <dbReference type="EMBL" id="KIM62482.1"/>
    </source>
</evidence>
<dbReference type="SUPFAM" id="SSF53056">
    <property type="entry name" value="beta-carbonic anhydrase, cab"/>
    <property type="match status" value="1"/>
</dbReference>
<gene>
    <name evidence="9" type="ORF">SCLCIDRAFT_119467</name>
</gene>
<feature type="binding site" evidence="7">
    <location>
        <position position="17"/>
    </location>
    <ligand>
        <name>Zn(2+)</name>
        <dbReference type="ChEBI" id="CHEBI:29105"/>
    </ligand>
</feature>
<evidence type="ECO:0000256" key="2">
    <source>
        <dbReference type="ARBA" id="ARBA00012925"/>
    </source>
</evidence>
<evidence type="ECO:0000256" key="5">
    <source>
        <dbReference type="ARBA" id="ARBA00023239"/>
    </source>
</evidence>
<dbReference type="InterPro" id="IPR001765">
    <property type="entry name" value="Carbonic_anhydrase"/>
</dbReference>
<keyword evidence="4 7" id="KW-0862">Zinc</keyword>
<reference evidence="9 10" key="1">
    <citation type="submission" date="2014-04" db="EMBL/GenBank/DDBJ databases">
        <authorList>
            <consortium name="DOE Joint Genome Institute"/>
            <person name="Kuo A."/>
            <person name="Kohler A."/>
            <person name="Nagy L.G."/>
            <person name="Floudas D."/>
            <person name="Copeland A."/>
            <person name="Barry K.W."/>
            <person name="Cichocki N."/>
            <person name="Veneault-Fourrey C."/>
            <person name="LaButti K."/>
            <person name="Lindquist E.A."/>
            <person name="Lipzen A."/>
            <person name="Lundell T."/>
            <person name="Morin E."/>
            <person name="Murat C."/>
            <person name="Sun H."/>
            <person name="Tunlid A."/>
            <person name="Henrissat B."/>
            <person name="Grigoriev I.V."/>
            <person name="Hibbett D.S."/>
            <person name="Martin F."/>
            <person name="Nordberg H.P."/>
            <person name="Cantor M.N."/>
            <person name="Hua S.X."/>
        </authorList>
    </citation>
    <scope>NUCLEOTIDE SEQUENCE [LARGE SCALE GENOMIC DNA]</scope>
    <source>
        <strain evidence="9 10">Foug A</strain>
    </source>
</reference>
<feature type="binding site" evidence="7">
    <location>
        <position position="80"/>
    </location>
    <ligand>
        <name>Zn(2+)</name>
        <dbReference type="ChEBI" id="CHEBI:29105"/>
    </ligand>
</feature>
<dbReference type="GO" id="GO:0004089">
    <property type="term" value="F:carbonate dehydratase activity"/>
    <property type="evidence" value="ECO:0007669"/>
    <property type="project" value="UniProtKB-UniRule"/>
</dbReference>
<dbReference type="InParanoid" id="A0A0C3AC30"/>
<evidence type="ECO:0000256" key="3">
    <source>
        <dbReference type="ARBA" id="ARBA00022723"/>
    </source>
</evidence>
<accession>A0A0C3AC30</accession>
<name>A0A0C3AC30_9AGAM</name>
<feature type="binding site" evidence="7">
    <location>
        <position position="77"/>
    </location>
    <ligand>
        <name>Zn(2+)</name>
        <dbReference type="ChEBI" id="CHEBI:29105"/>
    </ligand>
</feature>
<dbReference type="GO" id="GO:0008270">
    <property type="term" value="F:zinc ion binding"/>
    <property type="evidence" value="ECO:0007669"/>
    <property type="project" value="UniProtKB-UniRule"/>
</dbReference>
<dbReference type="Proteomes" id="UP000053989">
    <property type="component" value="Unassembled WGS sequence"/>
</dbReference>
<keyword evidence="5 8" id="KW-0456">Lyase</keyword>
<dbReference type="GO" id="GO:0071244">
    <property type="term" value="P:cellular response to carbon dioxide"/>
    <property type="evidence" value="ECO:0007669"/>
    <property type="project" value="TreeGrafter"/>
</dbReference>
<dbReference type="AlphaFoldDB" id="A0A0C3AC30"/>
<sequence>YFPSPNKQQPKILWIGCPDSRVLEADITVTKPGDVFVHKHSWVVVTSQFFPWDENALSVLQYSVGHLDVREVVVAGHKNCGGVITAYNTVSQLSRRGGPQNGTSPQNTLNRWLAPLAGRLKSLQPITREFAHDENVCIQVQNLLSLIQDILRWSKGEVVHVHGWPYDSTTGIIKQIVTEQIAPLENS</sequence>
<protein>
    <recommendedName>
        <fullName evidence="2 8">Carbonic anhydrase</fullName>
        <ecNumber evidence="2 8">4.2.1.1</ecNumber>
    </recommendedName>
    <alternativeName>
        <fullName evidence="8">Carbonate dehydratase</fullName>
    </alternativeName>
</protein>
<dbReference type="HOGENOM" id="CLU_053879_3_2_1"/>
<comment type="cofactor">
    <cofactor evidence="7">
        <name>Zn(2+)</name>
        <dbReference type="ChEBI" id="CHEBI:29105"/>
    </cofactor>
    <text evidence="7">Binds 1 zinc ion per subunit.</text>
</comment>
<feature type="non-terminal residue" evidence="9">
    <location>
        <position position="1"/>
    </location>
</feature>
<keyword evidence="3 7" id="KW-0479">Metal-binding</keyword>
<dbReference type="PANTHER" id="PTHR11002">
    <property type="entry name" value="CARBONIC ANHYDRASE"/>
    <property type="match status" value="1"/>
</dbReference>
<dbReference type="GO" id="GO:0034599">
    <property type="term" value="P:cellular response to oxidative stress"/>
    <property type="evidence" value="ECO:0007669"/>
    <property type="project" value="TreeGrafter"/>
</dbReference>
<dbReference type="EC" id="4.2.1.1" evidence="2 8"/>
<evidence type="ECO:0000256" key="8">
    <source>
        <dbReference type="RuleBase" id="RU003956"/>
    </source>
</evidence>
<comment type="catalytic activity">
    <reaction evidence="6 8">
        <text>hydrogencarbonate + H(+) = CO2 + H2O</text>
        <dbReference type="Rhea" id="RHEA:10748"/>
        <dbReference type="ChEBI" id="CHEBI:15377"/>
        <dbReference type="ChEBI" id="CHEBI:15378"/>
        <dbReference type="ChEBI" id="CHEBI:16526"/>
        <dbReference type="ChEBI" id="CHEBI:17544"/>
        <dbReference type="EC" id="4.2.1.1"/>
    </reaction>
</comment>
<evidence type="ECO:0000256" key="1">
    <source>
        <dbReference type="ARBA" id="ARBA00006217"/>
    </source>
</evidence>
<comment type="similarity">
    <text evidence="1 8">Belongs to the beta-class carbonic anhydrase family.</text>
</comment>
<keyword evidence="10" id="KW-1185">Reference proteome</keyword>
<evidence type="ECO:0000256" key="6">
    <source>
        <dbReference type="ARBA" id="ARBA00048348"/>
    </source>
</evidence>
<dbReference type="EMBL" id="KN822042">
    <property type="protein sequence ID" value="KIM62482.1"/>
    <property type="molecule type" value="Genomic_DNA"/>
</dbReference>
<organism evidence="9 10">
    <name type="scientific">Scleroderma citrinum Foug A</name>
    <dbReference type="NCBI Taxonomy" id="1036808"/>
    <lineage>
        <taxon>Eukaryota</taxon>
        <taxon>Fungi</taxon>
        <taxon>Dikarya</taxon>
        <taxon>Basidiomycota</taxon>
        <taxon>Agaricomycotina</taxon>
        <taxon>Agaricomycetes</taxon>
        <taxon>Agaricomycetidae</taxon>
        <taxon>Boletales</taxon>
        <taxon>Sclerodermatineae</taxon>
        <taxon>Sclerodermataceae</taxon>
        <taxon>Scleroderma</taxon>
    </lineage>
</organism>
<feature type="binding site" evidence="7">
    <location>
        <position position="19"/>
    </location>
    <ligand>
        <name>Zn(2+)</name>
        <dbReference type="ChEBI" id="CHEBI:29105"/>
    </ligand>
</feature>
<dbReference type="SMART" id="SM00947">
    <property type="entry name" value="Pro_CA"/>
    <property type="match status" value="1"/>
</dbReference>
<dbReference type="Gene3D" id="3.40.1050.10">
    <property type="entry name" value="Carbonic anhydrase"/>
    <property type="match status" value="1"/>
</dbReference>
<dbReference type="STRING" id="1036808.A0A0C3AC30"/>
<proteinExistence type="inferred from homology"/>
<comment type="function">
    <text evidence="8">Reversible hydration of carbon dioxide.</text>
</comment>
<dbReference type="OrthoDB" id="10248475at2759"/>
<dbReference type="Pfam" id="PF00484">
    <property type="entry name" value="Pro_CA"/>
    <property type="match status" value="1"/>
</dbReference>
<reference evidence="10" key="2">
    <citation type="submission" date="2015-01" db="EMBL/GenBank/DDBJ databases">
        <title>Evolutionary Origins and Diversification of the Mycorrhizal Mutualists.</title>
        <authorList>
            <consortium name="DOE Joint Genome Institute"/>
            <consortium name="Mycorrhizal Genomics Consortium"/>
            <person name="Kohler A."/>
            <person name="Kuo A."/>
            <person name="Nagy L.G."/>
            <person name="Floudas D."/>
            <person name="Copeland A."/>
            <person name="Barry K.W."/>
            <person name="Cichocki N."/>
            <person name="Veneault-Fourrey C."/>
            <person name="LaButti K."/>
            <person name="Lindquist E.A."/>
            <person name="Lipzen A."/>
            <person name="Lundell T."/>
            <person name="Morin E."/>
            <person name="Murat C."/>
            <person name="Riley R."/>
            <person name="Ohm R."/>
            <person name="Sun H."/>
            <person name="Tunlid A."/>
            <person name="Henrissat B."/>
            <person name="Grigoriev I.V."/>
            <person name="Hibbett D.S."/>
            <person name="Martin F."/>
        </authorList>
    </citation>
    <scope>NUCLEOTIDE SEQUENCE [LARGE SCALE GENOMIC DNA]</scope>
    <source>
        <strain evidence="10">Foug A</strain>
    </source>
</reference>
<dbReference type="InterPro" id="IPR036874">
    <property type="entry name" value="Carbonic_anhydrase_sf"/>
</dbReference>
<evidence type="ECO:0000313" key="10">
    <source>
        <dbReference type="Proteomes" id="UP000053989"/>
    </source>
</evidence>
<dbReference type="PANTHER" id="PTHR11002:SF76">
    <property type="entry name" value="CARBONIC ANHYDRASE"/>
    <property type="match status" value="1"/>
</dbReference>